<proteinExistence type="predicted"/>
<feature type="domain" description="TPM" evidence="2">
    <location>
        <begin position="37"/>
        <end position="160"/>
    </location>
</feature>
<dbReference type="Gene3D" id="3.10.310.50">
    <property type="match status" value="1"/>
</dbReference>
<feature type="transmembrane region" description="Helical" evidence="1">
    <location>
        <begin position="216"/>
        <end position="240"/>
    </location>
</feature>
<evidence type="ECO:0000256" key="1">
    <source>
        <dbReference type="SAM" id="Phobius"/>
    </source>
</evidence>
<evidence type="ECO:0000313" key="4">
    <source>
        <dbReference type="Proteomes" id="UP000733744"/>
    </source>
</evidence>
<protein>
    <submittedName>
        <fullName evidence="3">YgcG family protein</fullName>
    </submittedName>
</protein>
<dbReference type="Proteomes" id="UP000733744">
    <property type="component" value="Unassembled WGS sequence"/>
</dbReference>
<dbReference type="InterPro" id="IPR007621">
    <property type="entry name" value="TPM_dom"/>
</dbReference>
<dbReference type="RefSeq" id="WP_143733273.1">
    <property type="nucleotide sequence ID" value="NZ_RYFG02000121.1"/>
</dbReference>
<dbReference type="EMBL" id="RYFG02000121">
    <property type="protein sequence ID" value="TRW89496.1"/>
    <property type="molecule type" value="Genomic_DNA"/>
</dbReference>
<name>A0ABY3C485_9GAMM</name>
<dbReference type="PANTHER" id="PTHR30373">
    <property type="entry name" value="UPF0603 PROTEIN YGCG"/>
    <property type="match status" value="1"/>
</dbReference>
<reference evidence="3 4" key="1">
    <citation type="journal article" date="2019" name="Antonie Van Leeuwenhoek">
        <title>Description of 'Ca. Methylobacter oryzae' KRF1, a novel species from the environmentally important Methylobacter clade 2.</title>
        <authorList>
            <person name="Khatri K."/>
            <person name="Mohite J.A."/>
            <person name="Pandit P.S."/>
            <person name="Bahulikar R."/>
            <person name="Rahalkar M.C."/>
        </authorList>
    </citation>
    <scope>NUCLEOTIDE SEQUENCE [LARGE SCALE GENOMIC DNA]</scope>
    <source>
        <strain evidence="3 4">KRF1</strain>
    </source>
</reference>
<keyword evidence="1" id="KW-1133">Transmembrane helix</keyword>
<keyword evidence="1" id="KW-0812">Transmembrane</keyword>
<dbReference type="PANTHER" id="PTHR30373:SF2">
    <property type="entry name" value="UPF0603 PROTEIN YGCG"/>
    <property type="match status" value="1"/>
</dbReference>
<keyword evidence="1" id="KW-0472">Membrane</keyword>
<accession>A0ABY3C485</accession>
<evidence type="ECO:0000259" key="2">
    <source>
        <dbReference type="Pfam" id="PF04536"/>
    </source>
</evidence>
<feature type="transmembrane region" description="Helical" evidence="1">
    <location>
        <begin position="183"/>
        <end position="204"/>
    </location>
</feature>
<sequence length="281" mass="28786">MSVALYPRICCGLGVLLLLFCLEAWAVVGVPELSSRVTDLTGTLSAGQVSELENKLAAFEAKKGSQIAVLIVPTTQPKDIAEFGIEVADLAQIGRRGIDDGVILIVAKDDRKLRLEVGYGLEGVIPDAVAKRIIAETITPHFKEGDYVGGINAGVDQLMTLIEGEALPAPAERLADSQNEGSFIVILIGGLIAGFALSAIVGRVMGGMLAGLGSGIIAALFLGLAFSVALFIGLMIFFIVGGARSTGRRGWYDSGGFGGGSSGSWGGGGGRFGGGGASGSW</sequence>
<keyword evidence="4" id="KW-1185">Reference proteome</keyword>
<comment type="caution">
    <text evidence="3">The sequence shown here is derived from an EMBL/GenBank/DDBJ whole genome shotgun (WGS) entry which is preliminary data.</text>
</comment>
<organism evidence="3 4">
    <name type="scientific">Candidatus Methylobacter oryzae</name>
    <dbReference type="NCBI Taxonomy" id="2497749"/>
    <lineage>
        <taxon>Bacteria</taxon>
        <taxon>Pseudomonadati</taxon>
        <taxon>Pseudomonadota</taxon>
        <taxon>Gammaproteobacteria</taxon>
        <taxon>Methylococcales</taxon>
        <taxon>Methylococcaceae</taxon>
        <taxon>Methylobacter</taxon>
    </lineage>
</organism>
<gene>
    <name evidence="3" type="ORF">EKO24_020740</name>
</gene>
<evidence type="ECO:0000313" key="3">
    <source>
        <dbReference type="EMBL" id="TRW89496.1"/>
    </source>
</evidence>
<dbReference type="Pfam" id="PF04536">
    <property type="entry name" value="TPM_phosphatase"/>
    <property type="match status" value="1"/>
</dbReference>